<dbReference type="InterPro" id="IPR001279">
    <property type="entry name" value="Metallo-B-lactamas"/>
</dbReference>
<evidence type="ECO:0000256" key="5">
    <source>
        <dbReference type="ARBA" id="ARBA00022839"/>
    </source>
</evidence>
<evidence type="ECO:0000256" key="2">
    <source>
        <dbReference type="ARBA" id="ARBA00022723"/>
    </source>
</evidence>
<dbReference type="Gene3D" id="3.60.15.10">
    <property type="entry name" value="Ribonuclease Z/Hydroxyacylglutathione hydrolase-like"/>
    <property type="match status" value="1"/>
</dbReference>
<evidence type="ECO:0000256" key="1">
    <source>
        <dbReference type="ARBA" id="ARBA00022722"/>
    </source>
</evidence>
<comment type="caution">
    <text evidence="8">The sequence shown here is derived from an EMBL/GenBank/DDBJ whole genome shotgun (WGS) entry which is preliminary data.</text>
</comment>
<dbReference type="Pfam" id="PF17770">
    <property type="entry name" value="RNase_J_C"/>
    <property type="match status" value="1"/>
</dbReference>
<evidence type="ECO:0000313" key="8">
    <source>
        <dbReference type="EMBL" id="RCL72255.1"/>
    </source>
</evidence>
<dbReference type="PANTHER" id="PTHR43694">
    <property type="entry name" value="RIBONUCLEASE J"/>
    <property type="match status" value="1"/>
</dbReference>
<dbReference type="SMART" id="SM00849">
    <property type="entry name" value="Lactamase_B"/>
    <property type="match status" value="1"/>
</dbReference>
<reference evidence="8 9" key="1">
    <citation type="journal article" date="2018" name="Microbiome">
        <title>Fine metagenomic profile of the Mediterranean stratified and mixed water columns revealed by assembly and recruitment.</title>
        <authorList>
            <person name="Haro-Moreno J.M."/>
            <person name="Lopez-Perez M."/>
            <person name="De La Torre J.R."/>
            <person name="Picazo A."/>
            <person name="Camacho A."/>
            <person name="Rodriguez-Valera F."/>
        </authorList>
    </citation>
    <scope>NUCLEOTIDE SEQUENCE [LARGE SCALE GENOMIC DNA]</scope>
    <source>
        <strain evidence="8">MED-G57</strain>
    </source>
</reference>
<evidence type="ECO:0000259" key="7">
    <source>
        <dbReference type="SMART" id="SM00849"/>
    </source>
</evidence>
<accession>A0A368DM38</accession>
<dbReference type="InterPro" id="IPR036866">
    <property type="entry name" value="RibonucZ/Hydroxyglut_hydro"/>
</dbReference>
<keyword evidence="6" id="KW-0694">RNA-binding</keyword>
<dbReference type="InterPro" id="IPR042173">
    <property type="entry name" value="RNase_J_2"/>
</dbReference>
<keyword evidence="3" id="KW-0378">Hydrolase</keyword>
<dbReference type="Gene3D" id="3.10.20.580">
    <property type="match status" value="1"/>
</dbReference>
<dbReference type="GO" id="GO:0004527">
    <property type="term" value="F:exonuclease activity"/>
    <property type="evidence" value="ECO:0007669"/>
    <property type="project" value="UniProtKB-KW"/>
</dbReference>
<gene>
    <name evidence="8" type="ORF">DBW71_05565</name>
</gene>
<name>A0A368DM38_9PROT</name>
<dbReference type="Pfam" id="PF07521">
    <property type="entry name" value="RMMBL"/>
    <property type="match status" value="1"/>
</dbReference>
<dbReference type="Pfam" id="PF22505">
    <property type="entry name" value="RNase_J_b_CASP"/>
    <property type="match status" value="1"/>
</dbReference>
<keyword evidence="5" id="KW-0269">Exonuclease</keyword>
<evidence type="ECO:0000256" key="6">
    <source>
        <dbReference type="ARBA" id="ARBA00022884"/>
    </source>
</evidence>
<evidence type="ECO:0000256" key="4">
    <source>
        <dbReference type="ARBA" id="ARBA00022833"/>
    </source>
</evidence>
<dbReference type="Gene3D" id="3.40.50.10710">
    <property type="entry name" value="Metallo-hydrolase/oxidoreductase"/>
    <property type="match status" value="1"/>
</dbReference>
<dbReference type="GO" id="GO:0003723">
    <property type="term" value="F:RNA binding"/>
    <property type="evidence" value="ECO:0007669"/>
    <property type="project" value="UniProtKB-KW"/>
</dbReference>
<organism evidence="8 9">
    <name type="scientific">PS1 clade bacterium</name>
    <dbReference type="NCBI Taxonomy" id="2175152"/>
    <lineage>
        <taxon>Bacteria</taxon>
        <taxon>Pseudomonadati</taxon>
        <taxon>Pseudomonadota</taxon>
        <taxon>Alphaproteobacteria</taxon>
        <taxon>PS1 clade</taxon>
    </lineage>
</organism>
<dbReference type="InterPro" id="IPR055132">
    <property type="entry name" value="RNase_J_b_CASP"/>
</dbReference>
<dbReference type="PANTHER" id="PTHR43694:SF1">
    <property type="entry name" value="RIBONUCLEASE J"/>
    <property type="match status" value="1"/>
</dbReference>
<feature type="domain" description="Metallo-beta-lactamase" evidence="7">
    <location>
        <begin position="20"/>
        <end position="225"/>
    </location>
</feature>
<keyword evidence="4" id="KW-0862">Zinc</keyword>
<dbReference type="SUPFAM" id="SSF56281">
    <property type="entry name" value="Metallo-hydrolase/oxidoreductase"/>
    <property type="match status" value="1"/>
</dbReference>
<keyword evidence="2" id="KW-0479">Metal-binding</keyword>
<keyword evidence="1" id="KW-0540">Nuclease</keyword>
<dbReference type="EMBL" id="QOQD01000015">
    <property type="protein sequence ID" value="RCL72255.1"/>
    <property type="molecule type" value="Genomic_DNA"/>
</dbReference>
<dbReference type="AlphaFoldDB" id="A0A368DM38"/>
<dbReference type="Pfam" id="PF12706">
    <property type="entry name" value="Lactamase_B_2"/>
    <property type="match status" value="1"/>
</dbReference>
<dbReference type="Proteomes" id="UP000253570">
    <property type="component" value="Unassembled WGS sequence"/>
</dbReference>
<dbReference type="InterPro" id="IPR041636">
    <property type="entry name" value="RNase_J_C"/>
</dbReference>
<dbReference type="CDD" id="cd07714">
    <property type="entry name" value="RNaseJ_MBL-fold"/>
    <property type="match status" value="1"/>
</dbReference>
<dbReference type="GO" id="GO:0046872">
    <property type="term" value="F:metal ion binding"/>
    <property type="evidence" value="ECO:0007669"/>
    <property type="project" value="UniProtKB-KW"/>
</dbReference>
<evidence type="ECO:0000256" key="3">
    <source>
        <dbReference type="ARBA" id="ARBA00022801"/>
    </source>
</evidence>
<protein>
    <submittedName>
        <fullName evidence="8">Ribonuclease J</fullName>
    </submittedName>
</protein>
<evidence type="ECO:0000313" key="9">
    <source>
        <dbReference type="Proteomes" id="UP000253570"/>
    </source>
</evidence>
<dbReference type="InterPro" id="IPR011108">
    <property type="entry name" value="RMMBL"/>
</dbReference>
<proteinExistence type="predicted"/>
<sequence>MTKNNFEIIYTPIGGAGQIGMNLYLYGYRKPNKEINWLMVDCGIGFADEFYPGIDIMVPDIDFLQNRNNKLIGVVLTHAHEDHYGAISTLINDKIDVPIFCTKFTAELLKEKISEDYNDMILDMKIVKDNAKFDVGEFNIEFINVAHSIPEPNALKISLGDFNIVHSADWKLDEKPVIDRKTDTKKFEKIGKSGCDVLVCDSTNIFRKDISLTESKVADNLIKAIKKINGLAIVTTFSSNVSRLKSIIDAGIINNRKIILSGRSIKRFVKVAKICGYISKDVHFHEEKDIKKISKSNVLIICTGSQGEGNASLSKIALGRNHLISLCEGDVVLFSSKTIPGNENSIGYLKNKLVELGAEIIDDTTQDIHTTGHPSRPELEKLYSLLNPTTVIPMHGELFHLSEHINFAKKNKIKNPIFVKNGDIVRLHPKTPEVIDKTEPSFYLRDGDVFIDPYDQSLKDRRRLQESGVVFVTLILDRNFILYVDPVIELLGVPNSLNQIENTEKYVELVIENAIDSLPNAKKRDESFMQNYLEKTLRSELHSKWGKKPIIKINLTFV</sequence>